<reference evidence="4" key="1">
    <citation type="submission" date="2020-06" db="EMBL/GenBank/DDBJ databases">
        <title>Draft genomic sequecing of Geomonas sp. Red745.</title>
        <authorList>
            <person name="Itoh H."/>
            <person name="Xu Z.X."/>
            <person name="Ushijima N."/>
            <person name="Masuda Y."/>
            <person name="Shiratori Y."/>
            <person name="Senoo K."/>
        </authorList>
    </citation>
    <scope>NUCLEOTIDE SEQUENCE [LARGE SCALE GENOMIC DNA]</scope>
    <source>
        <strain evidence="4">Red745</strain>
    </source>
</reference>
<sequence>MCPQKSTQIKEEIRKADEKRRKLLAQQRELEAEAFSAIGKLIVERPELLTAAGIEAVKELYPDLAEPAAPATPEIREPENPIFKDGAESAFVS</sequence>
<organism evidence="3 4">
    <name type="scientific">Geomonas limicola</name>
    <dbReference type="NCBI Taxonomy" id="2740186"/>
    <lineage>
        <taxon>Bacteria</taxon>
        <taxon>Pseudomonadati</taxon>
        <taxon>Thermodesulfobacteriota</taxon>
        <taxon>Desulfuromonadia</taxon>
        <taxon>Geobacterales</taxon>
        <taxon>Geobacteraceae</taxon>
        <taxon>Geomonas</taxon>
    </lineage>
</organism>
<keyword evidence="4" id="KW-1185">Reference proteome</keyword>
<dbReference type="AlphaFoldDB" id="A0A6V8N6K9"/>
<gene>
    <name evidence="3" type="ORF">GMLC_18010</name>
</gene>
<keyword evidence="1" id="KW-0175">Coiled coil</keyword>
<evidence type="ECO:0000256" key="1">
    <source>
        <dbReference type="SAM" id="Coils"/>
    </source>
</evidence>
<evidence type="ECO:0000313" key="4">
    <source>
        <dbReference type="Proteomes" id="UP000587586"/>
    </source>
</evidence>
<feature type="coiled-coil region" evidence="1">
    <location>
        <begin position="6"/>
        <end position="33"/>
    </location>
</feature>
<feature type="region of interest" description="Disordered" evidence="2">
    <location>
        <begin position="68"/>
        <end position="93"/>
    </location>
</feature>
<evidence type="ECO:0000256" key="2">
    <source>
        <dbReference type="SAM" id="MobiDB-lite"/>
    </source>
</evidence>
<dbReference type="RefSeq" id="WP_183360737.1">
    <property type="nucleotide sequence ID" value="NZ_BLXZ01000003.1"/>
</dbReference>
<accession>A0A6V8N6K9</accession>
<comment type="caution">
    <text evidence="3">The sequence shown here is derived from an EMBL/GenBank/DDBJ whole genome shotgun (WGS) entry which is preliminary data.</text>
</comment>
<name>A0A6V8N6K9_9BACT</name>
<dbReference type="EMBL" id="BLXZ01000003">
    <property type="protein sequence ID" value="GFO68222.1"/>
    <property type="molecule type" value="Genomic_DNA"/>
</dbReference>
<evidence type="ECO:0000313" key="3">
    <source>
        <dbReference type="EMBL" id="GFO68222.1"/>
    </source>
</evidence>
<dbReference type="Proteomes" id="UP000587586">
    <property type="component" value="Unassembled WGS sequence"/>
</dbReference>
<protein>
    <submittedName>
        <fullName evidence="3">Uncharacterized protein</fullName>
    </submittedName>
</protein>
<proteinExistence type="predicted"/>